<evidence type="ECO:0000313" key="6">
    <source>
        <dbReference type="Proteomes" id="UP000095284"/>
    </source>
</evidence>
<protein>
    <submittedName>
        <fullName evidence="4">(pine wood nematode) hypothetical protein</fullName>
    </submittedName>
    <submittedName>
        <fullName evidence="8">DUF148 domain-containing protein</fullName>
    </submittedName>
</protein>
<dbReference type="Proteomes" id="UP000582659">
    <property type="component" value="Unassembled WGS sequence"/>
</dbReference>
<dbReference type="WBParaSite" id="BXY_0039300.1">
    <property type="protein sequence ID" value="BXY_0039300.1"/>
    <property type="gene ID" value="BXY_0039300"/>
</dbReference>
<feature type="coiled-coil region" evidence="1">
    <location>
        <begin position="70"/>
        <end position="141"/>
    </location>
</feature>
<dbReference type="SMR" id="A0A1I7RI64"/>
<evidence type="ECO:0000256" key="2">
    <source>
        <dbReference type="SAM" id="SignalP"/>
    </source>
</evidence>
<dbReference type="EMBL" id="CAJFCV020000004">
    <property type="protein sequence ID" value="CAG9115127.1"/>
    <property type="molecule type" value="Genomic_DNA"/>
</dbReference>
<dbReference type="InterPro" id="IPR003677">
    <property type="entry name" value="ANIS5_cation-bd"/>
</dbReference>
<keyword evidence="7" id="KW-1185">Reference proteome</keyword>
<evidence type="ECO:0000313" key="5">
    <source>
        <dbReference type="EMBL" id="CAG9115127.1"/>
    </source>
</evidence>
<evidence type="ECO:0000256" key="1">
    <source>
        <dbReference type="SAM" id="Coils"/>
    </source>
</evidence>
<evidence type="ECO:0000313" key="7">
    <source>
        <dbReference type="Proteomes" id="UP000659654"/>
    </source>
</evidence>
<evidence type="ECO:0000313" key="4">
    <source>
        <dbReference type="EMBL" id="CAD5225842.1"/>
    </source>
</evidence>
<dbReference type="PANTHER" id="PTHR21593:SF36">
    <property type="entry name" value="DUF148 DOMAIN-CONTAINING PROTEIN-RELATED"/>
    <property type="match status" value="1"/>
</dbReference>
<evidence type="ECO:0000313" key="8">
    <source>
        <dbReference type="WBParaSite" id="BXY_0039300.1"/>
    </source>
</evidence>
<sequence>MLIKLLIFSLLFFVGPTVADVLSSFQRAARLLNATERSEIDQLLKNQTLTKAQIKQKIDDIINVQNQTVAEQWKAERDRLQQQYSDERQQRLSGASDDVRNLDAQINAIRNNDALTRQQTCEQIQNLLKNATKKAQRQLQIKPHKCKFALQNVTSRRTSSPSWSPRSTNPGFWSFTRRIGSSTAAPPFRFTDPQPLNLGEMTNFNRTRQRWPFHPPFHATIPTRSTTFNPFAPPVTSPLSVPPFVYGPIHTRTPPSINPQNLGQPVQHIQTPPPIAIIG</sequence>
<reference evidence="8" key="1">
    <citation type="submission" date="2016-11" db="UniProtKB">
        <authorList>
            <consortium name="WormBaseParasite"/>
        </authorList>
    </citation>
    <scope>IDENTIFICATION</scope>
</reference>
<dbReference type="AlphaFoldDB" id="A0A1I7RI64"/>
<accession>A0A1I7RI64</accession>
<dbReference type="OrthoDB" id="5867022at2759"/>
<organism evidence="6 8">
    <name type="scientific">Bursaphelenchus xylophilus</name>
    <name type="common">Pinewood nematode worm</name>
    <name type="synonym">Aphelenchoides xylophilus</name>
    <dbReference type="NCBI Taxonomy" id="6326"/>
    <lineage>
        <taxon>Eukaryota</taxon>
        <taxon>Metazoa</taxon>
        <taxon>Ecdysozoa</taxon>
        <taxon>Nematoda</taxon>
        <taxon>Chromadorea</taxon>
        <taxon>Rhabditida</taxon>
        <taxon>Tylenchina</taxon>
        <taxon>Tylenchomorpha</taxon>
        <taxon>Aphelenchoidea</taxon>
        <taxon>Aphelenchoididae</taxon>
        <taxon>Bursaphelenchus</taxon>
    </lineage>
</organism>
<dbReference type="EMBL" id="CAJFDI010000004">
    <property type="protein sequence ID" value="CAD5225842.1"/>
    <property type="molecule type" value="Genomic_DNA"/>
</dbReference>
<dbReference type="Proteomes" id="UP000095284">
    <property type="component" value="Unplaced"/>
</dbReference>
<feature type="signal peptide" evidence="2">
    <location>
        <begin position="1"/>
        <end position="19"/>
    </location>
</feature>
<reference evidence="5" key="2">
    <citation type="submission" date="2020-08" db="EMBL/GenBank/DDBJ databases">
        <authorList>
            <person name="Kikuchi T."/>
        </authorList>
    </citation>
    <scope>NUCLEOTIDE SEQUENCE</scope>
    <source>
        <strain evidence="4">Ka4C1</strain>
    </source>
</reference>
<keyword evidence="1" id="KW-0175">Coiled coil</keyword>
<dbReference type="InterPro" id="IPR052823">
    <property type="entry name" value="SXP/RAL-2_related"/>
</dbReference>
<feature type="chain" id="PRO_5035399402" evidence="2">
    <location>
        <begin position="20"/>
        <end position="279"/>
    </location>
</feature>
<name>A0A1I7RI64_BURXY</name>
<feature type="domain" description="SXP/RAL-2 family protein Ani s 5-like cation-binding" evidence="3">
    <location>
        <begin position="36"/>
        <end position="133"/>
    </location>
</feature>
<evidence type="ECO:0000259" key="3">
    <source>
        <dbReference type="Pfam" id="PF02520"/>
    </source>
</evidence>
<dbReference type="PANTHER" id="PTHR21593">
    <property type="entry name" value="PRION-LIKE- Q/N-RICH -DOMAIN-BEARING PROTEIN PROTEIN"/>
    <property type="match status" value="1"/>
</dbReference>
<proteinExistence type="predicted"/>
<keyword evidence="2" id="KW-0732">Signal</keyword>
<gene>
    <name evidence="4" type="ORF">BXYJ_LOCUS8747</name>
</gene>
<dbReference type="Proteomes" id="UP000659654">
    <property type="component" value="Unassembled WGS sequence"/>
</dbReference>
<dbReference type="Pfam" id="PF02520">
    <property type="entry name" value="ANIS5_cation-bd"/>
    <property type="match status" value="1"/>
</dbReference>